<evidence type="ECO:0000313" key="6">
    <source>
        <dbReference type="Proteomes" id="UP000190989"/>
    </source>
</evidence>
<dbReference type="Proteomes" id="UP000190989">
    <property type="component" value="Unassembled WGS sequence"/>
</dbReference>
<dbReference type="STRING" id="428990.SAMN06295987_105151"/>
<dbReference type="SUPFAM" id="SSF56935">
    <property type="entry name" value="Porins"/>
    <property type="match status" value="1"/>
</dbReference>
<keyword evidence="6" id="KW-1185">Reference proteome</keyword>
<accession>A0A1U6IBP2</accession>
<dbReference type="GO" id="GO:0009279">
    <property type="term" value="C:cell outer membrane"/>
    <property type="evidence" value="ECO:0007669"/>
    <property type="project" value="UniProtKB-SubCell"/>
</dbReference>
<dbReference type="InterPro" id="IPR036942">
    <property type="entry name" value="Beta-barrel_TonB_sf"/>
</dbReference>
<evidence type="ECO:0000256" key="4">
    <source>
        <dbReference type="SAM" id="SignalP"/>
    </source>
</evidence>
<feature type="signal peptide" evidence="4">
    <location>
        <begin position="1"/>
        <end position="30"/>
    </location>
</feature>
<comment type="subcellular location">
    <subcellularLocation>
        <location evidence="1">Cell outer membrane</location>
    </subcellularLocation>
</comment>
<dbReference type="AlphaFoldDB" id="A0A1U6IBP2"/>
<keyword evidence="3" id="KW-0998">Cell outer membrane</keyword>
<name>A0A1U6IBP2_9SPHN</name>
<dbReference type="EMBL" id="FVZE01000005">
    <property type="protein sequence ID" value="SLK05420.1"/>
    <property type="molecule type" value="Genomic_DNA"/>
</dbReference>
<keyword evidence="2" id="KW-0472">Membrane</keyword>
<evidence type="ECO:0000313" key="5">
    <source>
        <dbReference type="EMBL" id="SLK05420.1"/>
    </source>
</evidence>
<dbReference type="InterPro" id="IPR018759">
    <property type="entry name" value="BBP2_2"/>
</dbReference>
<reference evidence="6" key="1">
    <citation type="submission" date="2017-02" db="EMBL/GenBank/DDBJ databases">
        <authorList>
            <person name="Varghese N."/>
            <person name="Submissions S."/>
        </authorList>
    </citation>
    <scope>NUCLEOTIDE SEQUENCE [LARGE SCALE GENOMIC DNA]</scope>
    <source>
        <strain evidence="6">SM117</strain>
    </source>
</reference>
<dbReference type="Gene3D" id="2.40.170.20">
    <property type="entry name" value="TonB-dependent receptor, beta-barrel domain"/>
    <property type="match status" value="1"/>
</dbReference>
<dbReference type="Pfam" id="PF10082">
    <property type="entry name" value="BBP2_2"/>
    <property type="match status" value="1"/>
</dbReference>
<gene>
    <name evidence="5" type="ORF">SAMN06295987_105151</name>
</gene>
<proteinExistence type="predicted"/>
<keyword evidence="4" id="KW-0732">Signal</keyword>
<evidence type="ECO:0000256" key="3">
    <source>
        <dbReference type="ARBA" id="ARBA00023237"/>
    </source>
</evidence>
<feature type="chain" id="PRO_5010544258" description="Beta-barrel porin 2" evidence="4">
    <location>
        <begin position="31"/>
        <end position="442"/>
    </location>
</feature>
<protein>
    <recommendedName>
        <fullName evidence="7">Beta-barrel porin 2</fullName>
    </recommendedName>
</protein>
<sequence length="442" mass="48880">MSATYMIARAISGACIPMVAFGVTTVPAMAQRYDPFSKLGTLGASGNPLDEDQPESVTGRSRPEYATVPIQAGSLQIMPQVSVSSEFEDNVYAQENNRTSDVNVTVRPRLSISRPSEGFAWSLAGEYEATRFFKLTSENTNDYAFKGGLQYQVGSTTTFQANVLHSRNSEQRSSPDSPTGIIRPNRFKLTEGYADIRHSFNRVSLQATADYQRLTYRDNFNNLGEVVDQSFRDRQVYTGGLIAQYTMSPSFAIFAAGSANKRDYRTRIGPVPARDSTGYELALGANFAVGHLMRGTLRAGYLRQNYKDPTFSDNKGLLLRGELAYYVTPLVTLTAKIDRTASDTGVRQAGGYVKTTATLQADYELKRNLIFHLEAGNENRNYNGIDRTDNRFTGQVKATWLLSPRWSLQAGFSHRGQDSSGVSSGRDFSENRAFVSVLFKGL</sequence>
<evidence type="ECO:0000256" key="2">
    <source>
        <dbReference type="ARBA" id="ARBA00023136"/>
    </source>
</evidence>
<organism evidence="5 6">
    <name type="scientific">Novosphingobium mathurense</name>
    <dbReference type="NCBI Taxonomy" id="428990"/>
    <lineage>
        <taxon>Bacteria</taxon>
        <taxon>Pseudomonadati</taxon>
        <taxon>Pseudomonadota</taxon>
        <taxon>Alphaproteobacteria</taxon>
        <taxon>Sphingomonadales</taxon>
        <taxon>Sphingomonadaceae</taxon>
        <taxon>Novosphingobium</taxon>
    </lineage>
</organism>
<evidence type="ECO:0000256" key="1">
    <source>
        <dbReference type="ARBA" id="ARBA00004442"/>
    </source>
</evidence>
<evidence type="ECO:0008006" key="7">
    <source>
        <dbReference type="Google" id="ProtNLM"/>
    </source>
</evidence>